<reference evidence="1 2" key="1">
    <citation type="submission" date="2015-04" db="EMBL/GenBank/DDBJ databases">
        <title>Whole genome shotgun sequence of Flavihumibacter petaseus NBRC 106054.</title>
        <authorList>
            <person name="Miyazawa S."/>
            <person name="Hosoyama A."/>
            <person name="Hashimoto M."/>
            <person name="Noguchi M."/>
            <person name="Tsuchikane K."/>
            <person name="Ohji S."/>
            <person name="Yamazoe A."/>
            <person name="Ichikawa N."/>
            <person name="Kimura A."/>
            <person name="Fujita N."/>
        </authorList>
    </citation>
    <scope>NUCLEOTIDE SEQUENCE [LARGE SCALE GENOMIC DNA]</scope>
    <source>
        <strain evidence="1 2">NBRC 106054</strain>
    </source>
</reference>
<organism evidence="1 2">
    <name type="scientific">Flavihumibacter petaseus NBRC 106054</name>
    <dbReference type="NCBI Taxonomy" id="1220578"/>
    <lineage>
        <taxon>Bacteria</taxon>
        <taxon>Pseudomonadati</taxon>
        <taxon>Bacteroidota</taxon>
        <taxon>Chitinophagia</taxon>
        <taxon>Chitinophagales</taxon>
        <taxon>Chitinophagaceae</taxon>
        <taxon>Flavihumibacter</taxon>
    </lineage>
</organism>
<dbReference type="STRING" id="1220578.FPE01S_01_14510"/>
<dbReference type="RefSeq" id="WP_046368128.1">
    <property type="nucleotide sequence ID" value="NZ_BBWV01000001.1"/>
</dbReference>
<dbReference type="SUPFAM" id="SSF69754">
    <property type="entry name" value="Ribosome binding protein Y (YfiA homologue)"/>
    <property type="match status" value="1"/>
</dbReference>
<dbReference type="AlphaFoldDB" id="A0A0E9MYF2"/>
<keyword evidence="2" id="KW-1185">Reference proteome</keyword>
<proteinExistence type="predicted"/>
<comment type="caution">
    <text evidence="1">The sequence shown here is derived from an EMBL/GenBank/DDBJ whole genome shotgun (WGS) entry which is preliminary data.</text>
</comment>
<dbReference type="Proteomes" id="UP000033121">
    <property type="component" value="Unassembled WGS sequence"/>
</dbReference>
<sequence length="110" mass="12469">MTIELHTPRVGLHEAIVHKAKQAIMRLRHLHKAIARLECVMREDHAMATPYNKICELRVNVDGETLFTHARSDDYASASEEAMGHMYDQVALLAARQHDLPDQVTTTVKV</sequence>
<gene>
    <name evidence="1" type="ORF">FPE01S_01_14510</name>
</gene>
<evidence type="ECO:0008006" key="3">
    <source>
        <dbReference type="Google" id="ProtNLM"/>
    </source>
</evidence>
<accession>A0A0E9MYF2</accession>
<evidence type="ECO:0000313" key="1">
    <source>
        <dbReference type="EMBL" id="GAO42436.1"/>
    </source>
</evidence>
<evidence type="ECO:0000313" key="2">
    <source>
        <dbReference type="Proteomes" id="UP000033121"/>
    </source>
</evidence>
<name>A0A0E9MYF2_9BACT</name>
<dbReference type="InterPro" id="IPR036567">
    <property type="entry name" value="RHF-like"/>
</dbReference>
<dbReference type="EMBL" id="BBWV01000001">
    <property type="protein sequence ID" value="GAO42436.1"/>
    <property type="molecule type" value="Genomic_DNA"/>
</dbReference>
<protein>
    <recommendedName>
        <fullName evidence="3">Sigma-54 modulation protein</fullName>
    </recommendedName>
</protein>
<dbReference type="OrthoDB" id="9808702at2"/>
<dbReference type="Gene3D" id="3.30.160.100">
    <property type="entry name" value="Ribosome hibernation promotion factor-like"/>
    <property type="match status" value="1"/>
</dbReference>